<dbReference type="STRING" id="370438.PTH_1373"/>
<dbReference type="eggNOG" id="ENOG5032X5T">
    <property type="taxonomic scope" value="Bacteria"/>
</dbReference>
<evidence type="ECO:0000313" key="2">
    <source>
        <dbReference type="Proteomes" id="UP000006556"/>
    </source>
</evidence>
<organism evidence="1 2">
    <name type="scientific">Pelotomaculum thermopropionicum (strain DSM 13744 / JCM 10971 / SI)</name>
    <dbReference type="NCBI Taxonomy" id="370438"/>
    <lineage>
        <taxon>Bacteria</taxon>
        <taxon>Bacillati</taxon>
        <taxon>Bacillota</taxon>
        <taxon>Clostridia</taxon>
        <taxon>Eubacteriales</taxon>
        <taxon>Desulfotomaculaceae</taxon>
        <taxon>Pelotomaculum</taxon>
    </lineage>
</organism>
<protein>
    <submittedName>
        <fullName evidence="1">Serine protease inhibitor</fullName>
    </submittedName>
</protein>
<dbReference type="EMBL" id="AP009389">
    <property type="protein sequence ID" value="BAF59554.1"/>
    <property type="molecule type" value="Genomic_DNA"/>
</dbReference>
<name>A5D2G9_PELTS</name>
<accession>A5D2G9</accession>
<evidence type="ECO:0000313" key="1">
    <source>
        <dbReference type="EMBL" id="BAF59554.1"/>
    </source>
</evidence>
<sequence>MDKIKSAYEMALQRFNQRKEVPQSEIERMEYEPAGKALAARFLREKDFDLLAEIGKYPENVRQYVIEGAQETFLNNIYLPVDRLSLESSQKAMKGLSLLKKDRQSLEKAYSQLKYLFQYYEQALAQTYSQFKEGFAAKINATVKSLERRTGTKLKADPEKQPGFREEWSKVLSMLNSQYEVPLKEQKERLRNIK</sequence>
<proteinExistence type="predicted"/>
<dbReference type="Pfam" id="PF20362">
    <property type="entry name" value="DUF6657"/>
    <property type="match status" value="1"/>
</dbReference>
<gene>
    <name evidence="1" type="ordered locus">PTH_1373</name>
</gene>
<dbReference type="AlphaFoldDB" id="A5D2G9"/>
<dbReference type="HOGENOM" id="CLU_120033_0_0_9"/>
<dbReference type="InterPro" id="IPR046598">
    <property type="entry name" value="DUF6657"/>
</dbReference>
<reference evidence="2" key="1">
    <citation type="journal article" date="2008" name="Genome Res.">
        <title>The genome of Pelotomaculum thermopropionicum reveals niche-associated evolution in anaerobic microbiota.</title>
        <authorList>
            <person name="Kosaka T."/>
            <person name="Kato S."/>
            <person name="Shimoyama T."/>
            <person name="Ishii S."/>
            <person name="Abe T."/>
            <person name="Watanabe K."/>
        </authorList>
    </citation>
    <scope>NUCLEOTIDE SEQUENCE [LARGE SCALE GENOMIC DNA]</scope>
    <source>
        <strain evidence="2">DSM 13744 / JCM 10971 / SI</strain>
    </source>
</reference>
<keyword evidence="2" id="KW-1185">Reference proteome</keyword>
<dbReference type="KEGG" id="pth:PTH_1373"/>
<dbReference type="Proteomes" id="UP000006556">
    <property type="component" value="Chromosome"/>
</dbReference>